<dbReference type="GO" id="GO:0005829">
    <property type="term" value="C:cytosol"/>
    <property type="evidence" value="ECO:0007669"/>
    <property type="project" value="TreeGrafter"/>
</dbReference>
<dbReference type="Gene3D" id="3.30.230.10">
    <property type="match status" value="1"/>
</dbReference>
<dbReference type="GO" id="GO:0019287">
    <property type="term" value="P:isopentenyl diphosphate biosynthetic process, mevalonate pathway"/>
    <property type="evidence" value="ECO:0007669"/>
    <property type="project" value="TreeGrafter"/>
</dbReference>
<proteinExistence type="inferred from homology"/>
<keyword evidence="7" id="KW-0460">Magnesium</keyword>
<keyword evidence="8 10" id="KW-0443">Lipid metabolism</keyword>
<gene>
    <name evidence="13" type="ORF">LPLAT_LOCUS3934</name>
</gene>
<sequence>MVQFEISAPGKVILHGEHAVVYGKTALAASLNLRTKLQFRELDSNVIQIECPDVHMSLSIPLDVFLEYFQPSYPFNENTDRLLDQVEHFVTLKKDFSDTYSSARQQKLSLQALLYLLVYIAYEEQIQIKSFSIRLYTELTVGAGLGSSASFAVCLAACFLHWARLLKGDVHDTFDEDDLEKISKYALNCERIMHGSPSGIDNSVCTYGGMIEFRRGEPVNVLPNMPSMKILLVNTEVSRNTKDLVERVTRLREIYPAVIDSIFDSIDAVSRTALQVLGEIHDAQTTNDAALLDSRYKKLFSLIHMNQGLLSTLDVSHSKLDIICSVARNYSFAGKLTGAGGGGYAYILLLPDTESELITHLSELLEKERFSVRTTSLGCNGVTIERSVKIQD</sequence>
<evidence type="ECO:0000256" key="2">
    <source>
        <dbReference type="ARBA" id="ARBA00022516"/>
    </source>
</evidence>
<dbReference type="Proteomes" id="UP001497644">
    <property type="component" value="Chromosome 13"/>
</dbReference>
<dbReference type="AlphaFoldDB" id="A0AAV2NE76"/>
<dbReference type="EC" id="2.7.1.36" evidence="10"/>
<keyword evidence="5 10" id="KW-0418">Kinase</keyword>
<dbReference type="InterPro" id="IPR036554">
    <property type="entry name" value="GHMP_kinase_C_sf"/>
</dbReference>
<dbReference type="SUPFAM" id="SSF54211">
    <property type="entry name" value="Ribosomal protein S5 domain 2-like"/>
    <property type="match status" value="1"/>
</dbReference>
<evidence type="ECO:0000256" key="9">
    <source>
        <dbReference type="ARBA" id="ARBA00029438"/>
    </source>
</evidence>
<keyword evidence="10" id="KW-1207">Sterol metabolism</keyword>
<dbReference type="PANTHER" id="PTHR43290">
    <property type="entry name" value="MEVALONATE KINASE"/>
    <property type="match status" value="1"/>
</dbReference>
<dbReference type="InterPro" id="IPR013750">
    <property type="entry name" value="GHMP_kinase_C_dom"/>
</dbReference>
<evidence type="ECO:0000259" key="11">
    <source>
        <dbReference type="Pfam" id="PF00288"/>
    </source>
</evidence>
<dbReference type="InterPro" id="IPR020568">
    <property type="entry name" value="Ribosomal_Su5_D2-typ_SF"/>
</dbReference>
<dbReference type="Pfam" id="PF08544">
    <property type="entry name" value="GHMP_kinases_C"/>
    <property type="match status" value="1"/>
</dbReference>
<evidence type="ECO:0000256" key="10">
    <source>
        <dbReference type="RuleBase" id="RU363087"/>
    </source>
</evidence>
<keyword evidence="14" id="KW-1185">Reference proteome</keyword>
<evidence type="ECO:0000313" key="13">
    <source>
        <dbReference type="EMBL" id="CAL1678015.1"/>
    </source>
</evidence>
<protein>
    <recommendedName>
        <fullName evidence="10">Mevalonate kinase</fullName>
        <shortName evidence="10">MK</shortName>
        <ecNumber evidence="10">2.7.1.36</ecNumber>
    </recommendedName>
</protein>
<keyword evidence="4 10" id="KW-0547">Nucleotide-binding</keyword>
<dbReference type="GO" id="GO:0004496">
    <property type="term" value="F:mevalonate kinase activity"/>
    <property type="evidence" value="ECO:0007669"/>
    <property type="project" value="UniProtKB-EC"/>
</dbReference>
<keyword evidence="2 10" id="KW-0444">Lipid biosynthesis</keyword>
<dbReference type="Pfam" id="PF00288">
    <property type="entry name" value="GHMP_kinases_N"/>
    <property type="match status" value="1"/>
</dbReference>
<dbReference type="InterPro" id="IPR014721">
    <property type="entry name" value="Ribsml_uS5_D2-typ_fold_subgr"/>
</dbReference>
<dbReference type="InterPro" id="IPR006204">
    <property type="entry name" value="GHMP_kinase_N_dom"/>
</dbReference>
<feature type="domain" description="GHMP kinase C-terminal" evidence="12">
    <location>
        <begin position="290"/>
        <end position="360"/>
    </location>
</feature>
<feature type="domain" description="GHMP kinase N-terminal" evidence="11">
    <location>
        <begin position="121"/>
        <end position="209"/>
    </location>
</feature>
<dbReference type="GO" id="GO:0006695">
    <property type="term" value="P:cholesterol biosynthetic process"/>
    <property type="evidence" value="ECO:0007669"/>
    <property type="project" value="TreeGrafter"/>
</dbReference>
<reference evidence="13" key="1">
    <citation type="submission" date="2024-04" db="EMBL/GenBank/DDBJ databases">
        <authorList>
            <consortium name="Molecular Ecology Group"/>
        </authorList>
    </citation>
    <scope>NUCLEOTIDE SEQUENCE</scope>
</reference>
<dbReference type="GO" id="GO:0005524">
    <property type="term" value="F:ATP binding"/>
    <property type="evidence" value="ECO:0007669"/>
    <property type="project" value="UniProtKB-KW"/>
</dbReference>
<evidence type="ECO:0000256" key="1">
    <source>
        <dbReference type="ARBA" id="ARBA00022490"/>
    </source>
</evidence>
<evidence type="ECO:0000256" key="4">
    <source>
        <dbReference type="ARBA" id="ARBA00022741"/>
    </source>
</evidence>
<evidence type="ECO:0000256" key="5">
    <source>
        <dbReference type="ARBA" id="ARBA00022777"/>
    </source>
</evidence>
<keyword evidence="6 10" id="KW-0067">ATP-binding</keyword>
<comment type="pathway">
    <text evidence="9 10">Isoprenoid biosynthesis; isopentenyl diphosphate biosynthesis via mevalonate pathway; isopentenyl diphosphate from (R)-mevalonate: step 1/3.</text>
</comment>
<dbReference type="SUPFAM" id="SSF55060">
    <property type="entry name" value="GHMP Kinase, C-terminal domain"/>
    <property type="match status" value="1"/>
</dbReference>
<keyword evidence="10" id="KW-0752">Steroid biosynthesis</keyword>
<organism evidence="13 14">
    <name type="scientific">Lasius platythorax</name>
    <dbReference type="NCBI Taxonomy" id="488582"/>
    <lineage>
        <taxon>Eukaryota</taxon>
        <taxon>Metazoa</taxon>
        <taxon>Ecdysozoa</taxon>
        <taxon>Arthropoda</taxon>
        <taxon>Hexapoda</taxon>
        <taxon>Insecta</taxon>
        <taxon>Pterygota</taxon>
        <taxon>Neoptera</taxon>
        <taxon>Endopterygota</taxon>
        <taxon>Hymenoptera</taxon>
        <taxon>Apocrita</taxon>
        <taxon>Aculeata</taxon>
        <taxon>Formicoidea</taxon>
        <taxon>Formicidae</taxon>
        <taxon>Formicinae</taxon>
        <taxon>Lasius</taxon>
        <taxon>Lasius</taxon>
    </lineage>
</organism>
<keyword evidence="1 10" id="KW-0963">Cytoplasm</keyword>
<comment type="subcellular location">
    <subcellularLocation>
        <location evidence="10">Cytoplasm</location>
    </subcellularLocation>
</comment>
<evidence type="ECO:0000256" key="6">
    <source>
        <dbReference type="ARBA" id="ARBA00022840"/>
    </source>
</evidence>
<evidence type="ECO:0000256" key="7">
    <source>
        <dbReference type="ARBA" id="ARBA00022842"/>
    </source>
</evidence>
<dbReference type="InterPro" id="IPR006205">
    <property type="entry name" value="Mev_gal_kin"/>
</dbReference>
<name>A0AAV2NE76_9HYME</name>
<comment type="catalytic activity">
    <reaction evidence="10">
        <text>(R)-mevalonate + ATP = (R)-5-phosphomevalonate + ADP + H(+)</text>
        <dbReference type="Rhea" id="RHEA:17065"/>
        <dbReference type="ChEBI" id="CHEBI:15378"/>
        <dbReference type="ChEBI" id="CHEBI:30616"/>
        <dbReference type="ChEBI" id="CHEBI:36464"/>
        <dbReference type="ChEBI" id="CHEBI:58146"/>
        <dbReference type="ChEBI" id="CHEBI:456216"/>
        <dbReference type="EC" id="2.7.1.36"/>
    </reaction>
</comment>
<keyword evidence="10" id="KW-0753">Steroid metabolism</keyword>
<evidence type="ECO:0000259" key="12">
    <source>
        <dbReference type="Pfam" id="PF08544"/>
    </source>
</evidence>
<keyword evidence="3 10" id="KW-0808">Transferase</keyword>
<accession>A0AAV2NE76</accession>
<evidence type="ECO:0000256" key="3">
    <source>
        <dbReference type="ARBA" id="ARBA00022679"/>
    </source>
</evidence>
<comment type="similarity">
    <text evidence="10">Belongs to the GHMP kinase family. Mevalonate kinase subfamily.</text>
</comment>
<dbReference type="PRINTS" id="PR00959">
    <property type="entry name" value="MEVGALKINASE"/>
</dbReference>
<dbReference type="PANTHER" id="PTHR43290:SF2">
    <property type="entry name" value="MEVALONATE KINASE"/>
    <property type="match status" value="1"/>
</dbReference>
<evidence type="ECO:0000256" key="8">
    <source>
        <dbReference type="ARBA" id="ARBA00023098"/>
    </source>
</evidence>
<dbReference type="NCBIfam" id="TIGR00549">
    <property type="entry name" value="mevalon_kin"/>
    <property type="match status" value="1"/>
</dbReference>
<keyword evidence="10" id="KW-0756">Sterol biosynthesis</keyword>
<evidence type="ECO:0000313" key="14">
    <source>
        <dbReference type="Proteomes" id="UP001497644"/>
    </source>
</evidence>
<dbReference type="Gene3D" id="3.30.70.890">
    <property type="entry name" value="GHMP kinase, C-terminal domain"/>
    <property type="match status" value="1"/>
</dbReference>
<dbReference type="EMBL" id="OZ034836">
    <property type="protein sequence ID" value="CAL1678015.1"/>
    <property type="molecule type" value="Genomic_DNA"/>
</dbReference>